<evidence type="ECO:0000256" key="2">
    <source>
        <dbReference type="ARBA" id="ARBA00022741"/>
    </source>
</evidence>
<dbReference type="WBParaSite" id="BPAG_0000401601-mRNA-1">
    <property type="protein sequence ID" value="BPAG_0000401601-mRNA-1"/>
    <property type="gene ID" value="BPAG_0000401601"/>
</dbReference>
<keyword evidence="8" id="KW-1185">Reference proteome</keyword>
<evidence type="ECO:0000313" key="8">
    <source>
        <dbReference type="Proteomes" id="UP000278627"/>
    </source>
</evidence>
<dbReference type="Gene3D" id="3.40.50.620">
    <property type="entry name" value="HUPs"/>
    <property type="match status" value="1"/>
</dbReference>
<proteinExistence type="inferred from homology"/>
<dbReference type="SUPFAM" id="SSF52374">
    <property type="entry name" value="Nucleotidylyl transferase"/>
    <property type="match status" value="1"/>
</dbReference>
<evidence type="ECO:0000313" key="7">
    <source>
        <dbReference type="EMBL" id="VDN85166.1"/>
    </source>
</evidence>
<dbReference type="AlphaFoldDB" id="A0A0N4T729"/>
<keyword evidence="2 5" id="KW-0547">Nucleotide-binding</keyword>
<sequence length="555" mass="64390">IQEDYFRIRRLSYDSGTAKEIRLVVRISGDHLSLEGLRRALYNFLFARANNGKFILQLGVNKHGRQPRGKKIEALLDRFGLERDEGPGTGGPFAPYSVIKRLKTYTDVVERLVDIGLAYRCFCCDDTWKEVDPVKKERPKLLPCLKECFTKTRSESKSMVFDGMPHVVRLRVPNRAYFYKDVVHGESSKRLPATDQLLLKPDFVPTSFFADTVDNHTLCASHYVASSSRDFLQLPIYEALQWCLPTFINIGNLRLRSGSRLLTYNNARSYVRTYSSVNELSILNFLLAGRGLRKTCDKNDRLYSIDEMIAQFDISTINDDALLINTYKLMKPERQEKLLEQQLELDEEVRLLDMFDKDFLDDMKFSDSMPKNIMRNDNSYKLREFLKRIRDSYADYDDYWVEKLVKAIPKGNETNDALIESLKFGTDDKLSNQSNFYFIHLSLIKEIISSGDKDLWNCDFIRNVVRQFSTDITFDDSTVVMNALFALYYELEEKNFSYEDEEIVQKALHLLNNSIDPALNVIICSYLDKIFERKYNTSWAFALVELLKTSGSKTS</sequence>
<keyword evidence="4 5" id="KW-0030">Aminoacyl-tRNA synthetase</keyword>
<dbReference type="GO" id="GO:0004818">
    <property type="term" value="F:glutamate-tRNA ligase activity"/>
    <property type="evidence" value="ECO:0007669"/>
    <property type="project" value="TreeGrafter"/>
</dbReference>
<dbReference type="InterPro" id="IPR014729">
    <property type="entry name" value="Rossmann-like_a/b/a_fold"/>
</dbReference>
<evidence type="ECO:0000313" key="9">
    <source>
        <dbReference type="WBParaSite" id="BPAG_0000401601-mRNA-1"/>
    </source>
</evidence>
<feature type="domain" description="Glutamyl/glutaminyl-tRNA synthetase class Ib catalytic" evidence="6">
    <location>
        <begin position="36"/>
        <end position="321"/>
    </location>
</feature>
<dbReference type="STRING" id="6280.A0A0N4T729"/>
<gene>
    <name evidence="7" type="ORF">BPAG_LOCUS3980</name>
</gene>
<evidence type="ECO:0000256" key="4">
    <source>
        <dbReference type="ARBA" id="ARBA00023146"/>
    </source>
</evidence>
<reference evidence="9" key="1">
    <citation type="submission" date="2017-02" db="UniProtKB">
        <authorList>
            <consortium name="WormBaseParasite"/>
        </authorList>
    </citation>
    <scope>IDENTIFICATION</scope>
</reference>
<keyword evidence="1 5" id="KW-0436">Ligase</keyword>
<name>A0A0N4T729_BRUPA</name>
<organism evidence="9">
    <name type="scientific">Brugia pahangi</name>
    <name type="common">Filarial nematode worm</name>
    <dbReference type="NCBI Taxonomy" id="6280"/>
    <lineage>
        <taxon>Eukaryota</taxon>
        <taxon>Metazoa</taxon>
        <taxon>Ecdysozoa</taxon>
        <taxon>Nematoda</taxon>
        <taxon>Chromadorea</taxon>
        <taxon>Rhabditida</taxon>
        <taxon>Spirurina</taxon>
        <taxon>Spiruromorpha</taxon>
        <taxon>Filarioidea</taxon>
        <taxon>Onchocercidae</taxon>
        <taxon>Brugia</taxon>
    </lineage>
</organism>
<keyword evidence="3 5" id="KW-0067">ATP-binding</keyword>
<dbReference type="Proteomes" id="UP000278627">
    <property type="component" value="Unassembled WGS sequence"/>
</dbReference>
<keyword evidence="5" id="KW-0648">Protein biosynthesis</keyword>
<reference evidence="7 8" key="2">
    <citation type="submission" date="2018-11" db="EMBL/GenBank/DDBJ databases">
        <authorList>
            <consortium name="Pathogen Informatics"/>
        </authorList>
    </citation>
    <scope>NUCLEOTIDE SEQUENCE [LARGE SCALE GENOMIC DNA]</scope>
</reference>
<dbReference type="GO" id="GO:0005739">
    <property type="term" value="C:mitochondrion"/>
    <property type="evidence" value="ECO:0007669"/>
    <property type="project" value="TreeGrafter"/>
</dbReference>
<dbReference type="Pfam" id="PF00749">
    <property type="entry name" value="tRNA-synt_1c"/>
    <property type="match status" value="1"/>
</dbReference>
<dbReference type="PANTHER" id="PTHR43311:SF2">
    <property type="entry name" value="GLUTAMATE--TRNA LIGASE, MITOCHONDRIAL-RELATED"/>
    <property type="match status" value="1"/>
</dbReference>
<accession>A0A0N4T729</accession>
<evidence type="ECO:0000256" key="5">
    <source>
        <dbReference type="RuleBase" id="RU363037"/>
    </source>
</evidence>
<dbReference type="GO" id="GO:0006424">
    <property type="term" value="P:glutamyl-tRNA aminoacylation"/>
    <property type="evidence" value="ECO:0007669"/>
    <property type="project" value="TreeGrafter"/>
</dbReference>
<dbReference type="InterPro" id="IPR020058">
    <property type="entry name" value="Glu/Gln-tRNA-synth_Ib_cat-dom"/>
</dbReference>
<dbReference type="InterPro" id="IPR049940">
    <property type="entry name" value="GluQ/Sye"/>
</dbReference>
<evidence type="ECO:0000259" key="6">
    <source>
        <dbReference type="Pfam" id="PF00749"/>
    </source>
</evidence>
<dbReference type="PANTHER" id="PTHR43311">
    <property type="entry name" value="GLUTAMATE--TRNA LIGASE"/>
    <property type="match status" value="1"/>
</dbReference>
<dbReference type="EMBL" id="UZAD01001564">
    <property type="protein sequence ID" value="VDN85166.1"/>
    <property type="molecule type" value="Genomic_DNA"/>
</dbReference>
<dbReference type="GO" id="GO:0005524">
    <property type="term" value="F:ATP binding"/>
    <property type="evidence" value="ECO:0007669"/>
    <property type="project" value="UniProtKB-KW"/>
</dbReference>
<comment type="similarity">
    <text evidence="5">Belongs to the class-I aminoacyl-tRNA synthetase family.</text>
</comment>
<evidence type="ECO:0000256" key="3">
    <source>
        <dbReference type="ARBA" id="ARBA00022840"/>
    </source>
</evidence>
<evidence type="ECO:0000256" key="1">
    <source>
        <dbReference type="ARBA" id="ARBA00022598"/>
    </source>
</evidence>
<protein>
    <submittedName>
        <fullName evidence="9">tRNA-synt_1c domain-containing protein</fullName>
    </submittedName>
</protein>